<dbReference type="Gene3D" id="3.40.50.720">
    <property type="entry name" value="NAD(P)-binding Rossmann-like Domain"/>
    <property type="match status" value="1"/>
</dbReference>
<dbReference type="InterPro" id="IPR035985">
    <property type="entry name" value="Ubiquitin-activating_enz"/>
</dbReference>
<feature type="transmembrane region" description="Helical" evidence="2">
    <location>
        <begin position="41"/>
        <end position="67"/>
    </location>
</feature>
<dbReference type="Proteomes" id="UP000307987">
    <property type="component" value="Plastid JFC0032_plastid"/>
</dbReference>
<comment type="similarity">
    <text evidence="1">Belongs to the HesA/MoeB/ThiF family.</text>
</comment>
<gene>
    <name evidence="4" type="primary">moeB</name>
</gene>
<dbReference type="GO" id="GO:0005829">
    <property type="term" value="C:cytosol"/>
    <property type="evidence" value="ECO:0007669"/>
    <property type="project" value="TreeGrafter"/>
</dbReference>
<dbReference type="GO" id="GO:0008146">
    <property type="term" value="F:sulfotransferase activity"/>
    <property type="evidence" value="ECO:0007669"/>
    <property type="project" value="TreeGrafter"/>
</dbReference>
<organism evidence="4 5">
    <name type="scientific">Laurencia snackeyi</name>
    <dbReference type="NCBI Taxonomy" id="1858662"/>
    <lineage>
        <taxon>Eukaryota</taxon>
        <taxon>Rhodophyta</taxon>
        <taxon>Florideophyceae</taxon>
        <taxon>Rhodymeniophycidae</taxon>
        <taxon>Ceramiales</taxon>
        <taxon>Rhodomelaceae</taxon>
        <taxon>Laurencieae</taxon>
        <taxon>Laurencia</taxon>
    </lineage>
</organism>
<dbReference type="InterPro" id="IPR000594">
    <property type="entry name" value="ThiF_NAD_FAD-bd"/>
</dbReference>
<evidence type="ECO:0000313" key="5">
    <source>
        <dbReference type="Proteomes" id="UP000307987"/>
    </source>
</evidence>
<accession>A0A0G4KBW4</accession>
<sequence>MLNPPTNLIKLSPKDFLRYSKQIVIENINIEGQKRIKKSRILIIGAGGLSCPIMMYLTGSGIGYIGIVDSDKVEITNLNRQLLYNENHLNKFKATSAQSQLYKINKDCKVIVHKYKLNKMNSKDIIKYYDMIIDTTDNFETRNVICKTCYELSKIYIYGAVDNFFGQMSIFNYKDGIKYKDLYSTHISTNHNCNLNGIMGITTSYVGTLQAIETTKIIVGYKQKLNNSIILCDLINAQIKIKKIYRQKNYIKRTNKHQNRIIREHKEKNYINNNLVLIDIKDKKEFLKQHKAKSINIPLKAFRLYGTIEFLKKYNNKNSISICCNKLDRASTVSSILNLHKIKHSLTK</sequence>
<keyword evidence="2" id="KW-0472">Membrane</keyword>
<dbReference type="GO" id="GO:0004792">
    <property type="term" value="F:thiosulfate-cyanide sulfurtransferase activity"/>
    <property type="evidence" value="ECO:0007669"/>
    <property type="project" value="TreeGrafter"/>
</dbReference>
<dbReference type="GO" id="GO:0016779">
    <property type="term" value="F:nucleotidyltransferase activity"/>
    <property type="evidence" value="ECO:0007669"/>
    <property type="project" value="TreeGrafter"/>
</dbReference>
<dbReference type="SUPFAM" id="SSF52821">
    <property type="entry name" value="Rhodanese/Cell cycle control phosphatase"/>
    <property type="match status" value="1"/>
</dbReference>
<evidence type="ECO:0000256" key="1">
    <source>
        <dbReference type="ARBA" id="ARBA00009919"/>
    </source>
</evidence>
<protein>
    <submittedName>
        <fullName evidence="4">Molybdopterin biosynthesis protein</fullName>
    </submittedName>
</protein>
<dbReference type="AlphaFoldDB" id="A0A0G4KBW4"/>
<keyword evidence="2" id="KW-1133">Transmembrane helix</keyword>
<evidence type="ECO:0000259" key="3">
    <source>
        <dbReference type="Pfam" id="PF00899"/>
    </source>
</evidence>
<dbReference type="Gene3D" id="3.40.250.10">
    <property type="entry name" value="Rhodanese-like domain"/>
    <property type="match status" value="1"/>
</dbReference>
<dbReference type="PANTHER" id="PTHR10953:SF102">
    <property type="entry name" value="ADENYLYLTRANSFERASE AND SULFURTRANSFERASE MOCS3"/>
    <property type="match status" value="1"/>
</dbReference>
<dbReference type="Pfam" id="PF00899">
    <property type="entry name" value="ThiF"/>
    <property type="match status" value="1"/>
</dbReference>
<name>A0A0G4KBW4_9FLOR</name>
<dbReference type="FunFam" id="3.40.50.720:FF:000080">
    <property type="entry name" value="Thiazole biosynthesis adenylyltransferase ThiF"/>
    <property type="match status" value="1"/>
</dbReference>
<dbReference type="PANTHER" id="PTHR10953">
    <property type="entry name" value="UBIQUITIN-ACTIVATING ENZYME E1"/>
    <property type="match status" value="1"/>
</dbReference>
<dbReference type="SUPFAM" id="SSF69572">
    <property type="entry name" value="Activating enzymes of the ubiquitin-like proteins"/>
    <property type="match status" value="1"/>
</dbReference>
<evidence type="ECO:0000313" key="4">
    <source>
        <dbReference type="EMBL" id="CRF40200.1"/>
    </source>
</evidence>
<dbReference type="EMBL" id="LN833431">
    <property type="protein sequence ID" value="CRF40200.1"/>
    <property type="molecule type" value="Genomic_DNA"/>
</dbReference>
<dbReference type="InterPro" id="IPR036873">
    <property type="entry name" value="Rhodanese-like_dom_sf"/>
</dbReference>
<keyword evidence="4" id="KW-0934">Plastid</keyword>
<dbReference type="CDD" id="cd00757">
    <property type="entry name" value="ThiF_MoeB_HesA_family"/>
    <property type="match status" value="1"/>
</dbReference>
<geneLocation type="plastid" evidence="4"/>
<dbReference type="GO" id="GO:0008641">
    <property type="term" value="F:ubiquitin-like modifier activating enzyme activity"/>
    <property type="evidence" value="ECO:0007669"/>
    <property type="project" value="InterPro"/>
</dbReference>
<feature type="domain" description="THIF-type NAD/FAD binding fold" evidence="3">
    <location>
        <begin position="19"/>
        <end position="246"/>
    </location>
</feature>
<reference evidence="5" key="1">
    <citation type="journal article" date="2017" name="BMC Genomics">
        <title>Complete chloroplast genome of Gracilaria firma (Gracilariaceae, Rhodophyta), with discussion on the use of chloroplast phylogenomics in the subclass Rhodymeniophycidae.</title>
        <authorList>
            <person name="Ng P.K."/>
            <person name="Lin S.M."/>
            <person name="Lim P.E."/>
            <person name="Liu L.C."/>
            <person name="Chen C.M."/>
            <person name="Pai T.W."/>
        </authorList>
    </citation>
    <scope>NUCLEOTIDE SEQUENCE [LARGE SCALE GENOMIC DNA]</scope>
</reference>
<dbReference type="InterPro" id="IPR045886">
    <property type="entry name" value="ThiF/MoeB/HesA"/>
</dbReference>
<proteinExistence type="inferred from homology"/>
<evidence type="ECO:0000256" key="2">
    <source>
        <dbReference type="SAM" id="Phobius"/>
    </source>
</evidence>
<keyword evidence="2" id="KW-0812">Transmembrane</keyword>